<protein>
    <recommendedName>
        <fullName evidence="3">histidine kinase</fullName>
        <ecNumber evidence="3">2.7.13.3</ecNumber>
    </recommendedName>
</protein>
<dbReference type="PANTHER" id="PTHR45453:SF1">
    <property type="entry name" value="PHOSPHATE REGULON SENSOR PROTEIN PHOR"/>
    <property type="match status" value="1"/>
</dbReference>
<comment type="subcellular location">
    <subcellularLocation>
        <location evidence="2">Membrane</location>
    </subcellularLocation>
</comment>
<keyword evidence="6 10" id="KW-0418">Kinase</keyword>
<keyword evidence="7" id="KW-0902">Two-component regulatory system</keyword>
<evidence type="ECO:0000256" key="7">
    <source>
        <dbReference type="ARBA" id="ARBA00023012"/>
    </source>
</evidence>
<organism evidence="10 11">
    <name type="scientific">Defluviitalea saccharophila</name>
    <dbReference type="NCBI Taxonomy" id="879970"/>
    <lineage>
        <taxon>Bacteria</taxon>
        <taxon>Bacillati</taxon>
        <taxon>Bacillota</taxon>
        <taxon>Clostridia</taxon>
        <taxon>Lachnospirales</taxon>
        <taxon>Defluviitaleaceae</taxon>
        <taxon>Defluviitalea</taxon>
    </lineage>
</organism>
<dbReference type="PROSITE" id="PS50109">
    <property type="entry name" value="HIS_KIN"/>
    <property type="match status" value="1"/>
</dbReference>
<dbReference type="InterPro" id="IPR005467">
    <property type="entry name" value="His_kinase_dom"/>
</dbReference>
<evidence type="ECO:0000256" key="6">
    <source>
        <dbReference type="ARBA" id="ARBA00022777"/>
    </source>
</evidence>
<comment type="catalytic activity">
    <reaction evidence="1">
        <text>ATP + protein L-histidine = ADP + protein N-phospho-L-histidine.</text>
        <dbReference type="EC" id="2.7.13.3"/>
    </reaction>
</comment>
<dbReference type="InterPro" id="IPR003594">
    <property type="entry name" value="HATPase_dom"/>
</dbReference>
<evidence type="ECO:0000313" key="10">
    <source>
        <dbReference type="EMBL" id="WZL69637.1"/>
    </source>
</evidence>
<evidence type="ECO:0000256" key="8">
    <source>
        <dbReference type="SAM" id="Phobius"/>
    </source>
</evidence>
<dbReference type="InterPro" id="IPR036890">
    <property type="entry name" value="HATPase_C_sf"/>
</dbReference>
<dbReference type="PRINTS" id="PR00344">
    <property type="entry name" value="BCTRLSENSOR"/>
</dbReference>
<dbReference type="SUPFAM" id="SSF55874">
    <property type="entry name" value="ATPase domain of HSP90 chaperone/DNA topoisomerase II/histidine kinase"/>
    <property type="match status" value="1"/>
</dbReference>
<keyword evidence="4" id="KW-0597">Phosphoprotein</keyword>
<dbReference type="InterPro" id="IPR004358">
    <property type="entry name" value="Sig_transdc_His_kin-like_C"/>
</dbReference>
<keyword evidence="11" id="KW-1185">Reference proteome</keyword>
<dbReference type="RefSeq" id="WP_341876624.1">
    <property type="nucleotide sequence ID" value="NZ_CP121687.1"/>
</dbReference>
<gene>
    <name evidence="10" type="ORF">QBE51_12745</name>
</gene>
<evidence type="ECO:0000256" key="3">
    <source>
        <dbReference type="ARBA" id="ARBA00012438"/>
    </source>
</evidence>
<dbReference type="InterPro" id="IPR003661">
    <property type="entry name" value="HisK_dim/P_dom"/>
</dbReference>
<reference evidence="10 11" key="1">
    <citation type="submission" date="2023-03" db="EMBL/GenBank/DDBJ databases">
        <title>Novel Species.</title>
        <authorList>
            <person name="Ma S."/>
        </authorList>
    </citation>
    <scope>NUCLEOTIDE SEQUENCE [LARGE SCALE GENOMIC DNA]</scope>
    <source>
        <strain evidence="10 11">LIND6LT2</strain>
    </source>
</reference>
<dbReference type="SMART" id="SM00387">
    <property type="entry name" value="HATPase_c"/>
    <property type="match status" value="1"/>
</dbReference>
<evidence type="ECO:0000259" key="9">
    <source>
        <dbReference type="PROSITE" id="PS50109"/>
    </source>
</evidence>
<dbReference type="Gene3D" id="3.30.565.10">
    <property type="entry name" value="Histidine kinase-like ATPase, C-terminal domain"/>
    <property type="match status" value="1"/>
</dbReference>
<dbReference type="Pfam" id="PF02518">
    <property type="entry name" value="HATPase_c"/>
    <property type="match status" value="1"/>
</dbReference>
<dbReference type="EMBL" id="CP121687">
    <property type="protein sequence ID" value="WZL69637.1"/>
    <property type="molecule type" value="Genomic_DNA"/>
</dbReference>
<dbReference type="PANTHER" id="PTHR45453">
    <property type="entry name" value="PHOSPHATE REGULON SENSOR PROTEIN PHOR"/>
    <property type="match status" value="1"/>
</dbReference>
<dbReference type="Gene3D" id="1.10.287.130">
    <property type="match status" value="1"/>
</dbReference>
<proteinExistence type="predicted"/>
<dbReference type="CDD" id="cd00082">
    <property type="entry name" value="HisKA"/>
    <property type="match status" value="1"/>
</dbReference>
<dbReference type="EC" id="2.7.13.3" evidence="3"/>
<evidence type="ECO:0000256" key="4">
    <source>
        <dbReference type="ARBA" id="ARBA00022553"/>
    </source>
</evidence>
<accession>A0ABZ2Y2T2</accession>
<dbReference type="InterPro" id="IPR050351">
    <property type="entry name" value="BphY/WalK/GraS-like"/>
</dbReference>
<evidence type="ECO:0000313" key="11">
    <source>
        <dbReference type="Proteomes" id="UP001486565"/>
    </source>
</evidence>
<evidence type="ECO:0000256" key="1">
    <source>
        <dbReference type="ARBA" id="ARBA00000085"/>
    </source>
</evidence>
<sequence>MFTKLRNKFLILNMTMTSAVMITAFLVIYIISYNNIHSEIAKKLNPQFGVQTVIEGTELHVDTENSKSKTLYRRFSQDDTYSFIVQVDENGEILDIDSPFNMLDETYKEAVEIALSNKDNNSTITLEGKQWRYSINPMKKQVIQENGQTYTIADDKYHIMFLDVTIYKQTLFQLLMTLISVGIIMLLVLFFISLCFANRVIQPIAEAWERQKQFVADASHELKTPISIINANYDALLANQEETIKSQLKWLEYIKIGTDRMTKLVNDLLSLAKMEDMRFEIQNVPFNMSNTIHDVILSMEAVVFEKGITVTRSIEPDIMVKSDPERIKQVITILFDNAVKYTDPKGQIDISLTKSKRHITFSIKNTGKGISTQELPKIFDRFYRVDSSRTHETGSYGLGLSIAKTIIERLGGGIYAESVENEYAKFTFTLAR</sequence>
<feature type="transmembrane region" description="Helical" evidence="8">
    <location>
        <begin position="9"/>
        <end position="31"/>
    </location>
</feature>
<feature type="transmembrane region" description="Helical" evidence="8">
    <location>
        <begin position="171"/>
        <end position="197"/>
    </location>
</feature>
<keyword evidence="5" id="KW-0808">Transferase</keyword>
<dbReference type="Pfam" id="PF00512">
    <property type="entry name" value="HisKA"/>
    <property type="match status" value="1"/>
</dbReference>
<feature type="domain" description="Histidine kinase" evidence="9">
    <location>
        <begin position="217"/>
        <end position="432"/>
    </location>
</feature>
<dbReference type="InterPro" id="IPR036097">
    <property type="entry name" value="HisK_dim/P_sf"/>
</dbReference>
<dbReference type="Proteomes" id="UP001486565">
    <property type="component" value="Chromosome"/>
</dbReference>
<dbReference type="SMART" id="SM00388">
    <property type="entry name" value="HisKA"/>
    <property type="match status" value="1"/>
</dbReference>
<dbReference type="GO" id="GO:0016301">
    <property type="term" value="F:kinase activity"/>
    <property type="evidence" value="ECO:0007669"/>
    <property type="project" value="UniProtKB-KW"/>
</dbReference>
<keyword evidence="8" id="KW-0472">Membrane</keyword>
<name>A0ABZ2Y2T2_9FIRM</name>
<evidence type="ECO:0000256" key="2">
    <source>
        <dbReference type="ARBA" id="ARBA00004370"/>
    </source>
</evidence>
<keyword evidence="8" id="KW-1133">Transmembrane helix</keyword>
<keyword evidence="8" id="KW-0812">Transmembrane</keyword>
<evidence type="ECO:0000256" key="5">
    <source>
        <dbReference type="ARBA" id="ARBA00022679"/>
    </source>
</evidence>
<dbReference type="SUPFAM" id="SSF47384">
    <property type="entry name" value="Homodimeric domain of signal transducing histidine kinase"/>
    <property type="match status" value="1"/>
</dbReference>